<keyword evidence="2" id="KW-1185">Reference proteome</keyword>
<evidence type="ECO:0000313" key="2">
    <source>
        <dbReference type="Proteomes" id="UP000555448"/>
    </source>
</evidence>
<comment type="caution">
    <text evidence="1">The sequence shown here is derived from an EMBL/GenBank/DDBJ whole genome shotgun (WGS) entry which is preliminary data.</text>
</comment>
<name>A0A7W7NWV5_9SPHN</name>
<dbReference type="RefSeq" id="WP_184247208.1">
    <property type="nucleotide sequence ID" value="NZ_JACHLR010000013.1"/>
</dbReference>
<dbReference type="EMBL" id="JACHLR010000013">
    <property type="protein sequence ID" value="MBB4859746.1"/>
    <property type="molecule type" value="Genomic_DNA"/>
</dbReference>
<gene>
    <name evidence="1" type="ORF">HNO88_003075</name>
</gene>
<dbReference type="AlphaFoldDB" id="A0A7W7NWV5"/>
<accession>A0A7W7NWV5</accession>
<dbReference type="Proteomes" id="UP000555448">
    <property type="component" value="Unassembled WGS sequence"/>
</dbReference>
<organism evidence="1 2">
    <name type="scientific">Novosphingobium chloroacetimidivorans</name>
    <dbReference type="NCBI Taxonomy" id="1428314"/>
    <lineage>
        <taxon>Bacteria</taxon>
        <taxon>Pseudomonadati</taxon>
        <taxon>Pseudomonadota</taxon>
        <taxon>Alphaproteobacteria</taxon>
        <taxon>Sphingomonadales</taxon>
        <taxon>Sphingomonadaceae</taxon>
        <taxon>Novosphingobium</taxon>
    </lineage>
</organism>
<reference evidence="1 2" key="1">
    <citation type="submission" date="2020-08" db="EMBL/GenBank/DDBJ databases">
        <title>Functional genomics of gut bacteria from endangered species of beetles.</title>
        <authorList>
            <person name="Carlos-Shanley C."/>
        </authorList>
    </citation>
    <scope>NUCLEOTIDE SEQUENCE [LARGE SCALE GENOMIC DNA]</scope>
    <source>
        <strain evidence="1 2">S00245</strain>
    </source>
</reference>
<proteinExistence type="predicted"/>
<sequence length="54" mass="5870">MCDSHRVEDLTETLTKCLAALDEIGAQVAAAHVDAALHALRRQFDSTQEISTSE</sequence>
<evidence type="ECO:0000313" key="1">
    <source>
        <dbReference type="EMBL" id="MBB4859746.1"/>
    </source>
</evidence>
<protein>
    <submittedName>
        <fullName evidence="1">Uncharacterized protein</fullName>
    </submittedName>
</protein>